<feature type="non-terminal residue" evidence="2">
    <location>
        <position position="67"/>
    </location>
</feature>
<organism evidence="2">
    <name type="scientific">marine metagenome</name>
    <dbReference type="NCBI Taxonomy" id="408172"/>
    <lineage>
        <taxon>unclassified sequences</taxon>
        <taxon>metagenomes</taxon>
        <taxon>ecological metagenomes</taxon>
    </lineage>
</organism>
<keyword evidence="1" id="KW-1133">Transmembrane helix</keyword>
<name>A0A382YBY1_9ZZZZ</name>
<gene>
    <name evidence="2" type="ORF">METZ01_LOCUS433671</name>
</gene>
<accession>A0A382YBY1</accession>
<dbReference type="EMBL" id="UINC01174607">
    <property type="protein sequence ID" value="SVD80817.1"/>
    <property type="molecule type" value="Genomic_DNA"/>
</dbReference>
<keyword evidence="1" id="KW-0472">Membrane</keyword>
<evidence type="ECO:0000256" key="1">
    <source>
        <dbReference type="SAM" id="Phobius"/>
    </source>
</evidence>
<dbReference type="AlphaFoldDB" id="A0A382YBY1"/>
<feature type="transmembrane region" description="Helical" evidence="1">
    <location>
        <begin position="47"/>
        <end position="63"/>
    </location>
</feature>
<evidence type="ECO:0000313" key="2">
    <source>
        <dbReference type="EMBL" id="SVD80817.1"/>
    </source>
</evidence>
<protein>
    <submittedName>
        <fullName evidence="2">Uncharacterized protein</fullName>
    </submittedName>
</protein>
<reference evidence="2" key="1">
    <citation type="submission" date="2018-05" db="EMBL/GenBank/DDBJ databases">
        <authorList>
            <person name="Lanie J.A."/>
            <person name="Ng W.-L."/>
            <person name="Kazmierczak K.M."/>
            <person name="Andrzejewski T.M."/>
            <person name="Davidsen T.M."/>
            <person name="Wayne K.J."/>
            <person name="Tettelin H."/>
            <person name="Glass J.I."/>
            <person name="Rusch D."/>
            <person name="Podicherti R."/>
            <person name="Tsui H.-C.T."/>
            <person name="Winkler M.E."/>
        </authorList>
    </citation>
    <scope>NUCLEOTIDE SEQUENCE</scope>
</reference>
<proteinExistence type="predicted"/>
<sequence length="67" mass="7850">MENDLEKLHKRFGKHLQTEIEYHQSVRDKATDSHSLIHKRIAQAERWIWIFLGGFMVIGALLGKSSF</sequence>
<keyword evidence="1" id="KW-0812">Transmembrane</keyword>